<evidence type="ECO:0000313" key="1">
    <source>
        <dbReference type="EMBL" id="CAB1276950.1"/>
    </source>
</evidence>
<dbReference type="Proteomes" id="UP000516072">
    <property type="component" value="Chromosome"/>
</dbReference>
<reference evidence="1 2" key="1">
    <citation type="submission" date="2020-03" db="EMBL/GenBank/DDBJ databases">
        <authorList>
            <person name="Picone N."/>
        </authorList>
    </citation>
    <scope>NUCLEOTIDE SEQUENCE [LARGE SCALE GENOMIC DNA]</scope>
    <source>
        <strain evidence="1">NSCAC1</strain>
    </source>
</reference>
<sequence>MRVTLSLLYLALLRMGFTLPQYVTICAVCSYHTFSPLPIGGLFSVALSVGSRLPGITWHSTLWSPDFPHYLSKNNATV</sequence>
<organism evidence="1 2">
    <name type="scientific">Candidatus Nitrosacidococcus tergens</name>
    <dbReference type="NCBI Taxonomy" id="553981"/>
    <lineage>
        <taxon>Bacteria</taxon>
        <taxon>Pseudomonadati</taxon>
        <taxon>Pseudomonadota</taxon>
        <taxon>Gammaproteobacteria</taxon>
        <taxon>Chromatiales</taxon>
        <taxon>Chromatiaceae</taxon>
        <taxon>Candidatus Nitrosacidococcus</taxon>
    </lineage>
</organism>
<protein>
    <submittedName>
        <fullName evidence="1">Uncharacterized protein</fullName>
    </submittedName>
</protein>
<dbReference type="AlphaFoldDB" id="A0A7G1QAW0"/>
<gene>
    <name evidence="1" type="ORF">NSCAC_1426</name>
</gene>
<evidence type="ECO:0000313" key="2">
    <source>
        <dbReference type="Proteomes" id="UP000516072"/>
    </source>
</evidence>
<proteinExistence type="predicted"/>
<dbReference type="AntiFam" id="ANF00041">
    <property type="entry name" value="Antisense to RNaseP"/>
</dbReference>
<dbReference type="EMBL" id="LR778175">
    <property type="protein sequence ID" value="CAB1276950.1"/>
    <property type="molecule type" value="Genomic_DNA"/>
</dbReference>
<keyword evidence="2" id="KW-1185">Reference proteome</keyword>
<accession>A0A7G1QAW0</accession>
<name>A0A7G1QAW0_9GAMM</name>
<dbReference type="KEGG" id="ntg:NSCAC_1426"/>